<comment type="caution">
    <text evidence="3">The sequence shown here is derived from an EMBL/GenBank/DDBJ whole genome shotgun (WGS) entry which is preliminary data.</text>
</comment>
<name>A0A2N5M0E2_9BACI</name>
<gene>
    <name evidence="3" type="ORF">CUU66_22285</name>
</gene>
<dbReference type="Pfam" id="PF01408">
    <property type="entry name" value="GFO_IDH_MocA"/>
    <property type="match status" value="1"/>
</dbReference>
<feature type="domain" description="GFO/IDH/MocA-like oxidoreductase" evidence="2">
    <location>
        <begin position="132"/>
        <end position="269"/>
    </location>
</feature>
<dbReference type="SUPFAM" id="SSF55347">
    <property type="entry name" value="Glyceraldehyde-3-phosphate dehydrogenase-like, C-terminal domain"/>
    <property type="match status" value="1"/>
</dbReference>
<dbReference type="Gene3D" id="3.40.50.720">
    <property type="entry name" value="NAD(P)-binding Rossmann-like Domain"/>
    <property type="match status" value="1"/>
</dbReference>
<feature type="domain" description="Gfo/Idh/MocA-like oxidoreductase N-terminal" evidence="1">
    <location>
        <begin position="4"/>
        <end position="121"/>
    </location>
</feature>
<dbReference type="PANTHER" id="PTHR43249">
    <property type="entry name" value="UDP-N-ACETYL-2-AMINO-2-DEOXY-D-GLUCURONATE OXIDASE"/>
    <property type="match status" value="1"/>
</dbReference>
<dbReference type="Proteomes" id="UP000234748">
    <property type="component" value="Unassembled WGS sequence"/>
</dbReference>
<dbReference type="SUPFAM" id="SSF51735">
    <property type="entry name" value="NAD(P)-binding Rossmann-fold domains"/>
    <property type="match status" value="1"/>
</dbReference>
<evidence type="ECO:0000259" key="1">
    <source>
        <dbReference type="Pfam" id="PF01408"/>
    </source>
</evidence>
<dbReference type="GO" id="GO:0000166">
    <property type="term" value="F:nucleotide binding"/>
    <property type="evidence" value="ECO:0007669"/>
    <property type="project" value="InterPro"/>
</dbReference>
<organism evidence="3 4">
    <name type="scientific">Peribacillus deserti</name>
    <dbReference type="NCBI Taxonomy" id="673318"/>
    <lineage>
        <taxon>Bacteria</taxon>
        <taxon>Bacillati</taxon>
        <taxon>Bacillota</taxon>
        <taxon>Bacilli</taxon>
        <taxon>Bacillales</taxon>
        <taxon>Bacillaceae</taxon>
        <taxon>Peribacillus</taxon>
    </lineage>
</organism>
<dbReference type="InterPro" id="IPR055170">
    <property type="entry name" value="GFO_IDH_MocA-like_dom"/>
</dbReference>
<dbReference type="EMBL" id="PGUY01000081">
    <property type="protein sequence ID" value="PLT27743.1"/>
    <property type="molecule type" value="Genomic_DNA"/>
</dbReference>
<dbReference type="InterPro" id="IPR000683">
    <property type="entry name" value="Gfo/Idh/MocA-like_OxRdtase_N"/>
</dbReference>
<protein>
    <submittedName>
        <fullName evidence="3">Gfo/Idh/MocA family oxidoreductase</fullName>
    </submittedName>
</protein>
<dbReference type="InterPro" id="IPR052515">
    <property type="entry name" value="Gfo/Idh/MocA_Oxidoreductase"/>
</dbReference>
<evidence type="ECO:0000259" key="2">
    <source>
        <dbReference type="Pfam" id="PF22725"/>
    </source>
</evidence>
<dbReference type="Pfam" id="PF22725">
    <property type="entry name" value="GFO_IDH_MocA_C3"/>
    <property type="match status" value="1"/>
</dbReference>
<dbReference type="Gene3D" id="3.30.360.10">
    <property type="entry name" value="Dihydrodipicolinate Reductase, domain 2"/>
    <property type="match status" value="1"/>
</dbReference>
<evidence type="ECO:0000313" key="4">
    <source>
        <dbReference type="Proteomes" id="UP000234748"/>
    </source>
</evidence>
<dbReference type="AlphaFoldDB" id="A0A2N5M0E2"/>
<dbReference type="OrthoDB" id="9815825at2"/>
<evidence type="ECO:0000313" key="3">
    <source>
        <dbReference type="EMBL" id="PLT27743.1"/>
    </source>
</evidence>
<dbReference type="InterPro" id="IPR036291">
    <property type="entry name" value="NAD(P)-bd_dom_sf"/>
</dbReference>
<accession>A0A2N5M0E2</accession>
<sequence>MTKLRIGIIGAGGIAQARHIPTLLKNEEVTVEAVYDLNMDAAAAAAGRFNIPKIMNSYQELFGEVEAVVICTPNKYHAEIAIAALHAGVHVLCEKPMALTSMEAESMIEASKVTGKVLSIAFHYRFMKESIAAKKAVDAGDIGNPLVVRVKALRRRKVPGWGVFTNKDLQGGGSLIDYGCHLLDLSLWLIGNPAPTEVTGTSYNALSRVPGQVNQWGAFDHIAFNVDDHVTGYIKFENGTSLLLETSWSNNIKEDVIEEVSISGDKGGLDVFPFSLNYSKHGMLFNSEAAWLPGEDDPSIPQAQNFIDACLGRAEQIVKPEEALQVTQIIEAIYESSDSGKAVAVYTENREGGLLP</sequence>
<proteinExistence type="predicted"/>
<keyword evidence="4" id="KW-1185">Reference proteome</keyword>
<dbReference type="RefSeq" id="WP_101645594.1">
    <property type="nucleotide sequence ID" value="NZ_PGUY01000081.1"/>
</dbReference>
<reference evidence="3 4" key="1">
    <citation type="submission" date="2017-11" db="EMBL/GenBank/DDBJ databases">
        <title>Comparitive Functional Genomics of Dry Heat Resistant strains isolated from the Viking Spacecraft.</title>
        <authorList>
            <person name="Seuylemezian A."/>
            <person name="Cooper K."/>
            <person name="Vaishampayan P."/>
        </authorList>
    </citation>
    <scope>NUCLEOTIDE SEQUENCE [LARGE SCALE GENOMIC DNA]</scope>
    <source>
        <strain evidence="3 4">V1-29</strain>
    </source>
</reference>
<dbReference type="PANTHER" id="PTHR43249:SF1">
    <property type="entry name" value="D-GLUCOSIDE 3-DEHYDROGENASE"/>
    <property type="match status" value="1"/>
</dbReference>